<feature type="region of interest" description="Disordered" evidence="2">
    <location>
        <begin position="1621"/>
        <end position="1646"/>
    </location>
</feature>
<feature type="region of interest" description="Disordered" evidence="2">
    <location>
        <begin position="1086"/>
        <end position="1119"/>
    </location>
</feature>
<dbReference type="InterPro" id="IPR031325">
    <property type="entry name" value="RHS_repeat"/>
</dbReference>
<dbReference type="Gene3D" id="2.180.10.10">
    <property type="entry name" value="RHS repeat-associated core"/>
    <property type="match status" value="2"/>
</dbReference>
<feature type="region of interest" description="Disordered" evidence="2">
    <location>
        <begin position="46"/>
        <end position="217"/>
    </location>
</feature>
<keyword evidence="1" id="KW-0677">Repeat</keyword>
<name>A0A543NMD2_9ACTN</name>
<feature type="region of interest" description="Disordered" evidence="2">
    <location>
        <begin position="951"/>
        <end position="993"/>
    </location>
</feature>
<feature type="compositionally biased region" description="Basic and acidic residues" evidence="2">
    <location>
        <begin position="1315"/>
        <end position="1330"/>
    </location>
</feature>
<evidence type="ECO:0000313" key="5">
    <source>
        <dbReference type="Proteomes" id="UP000317422"/>
    </source>
</evidence>
<dbReference type="EMBL" id="VFQC01000001">
    <property type="protein sequence ID" value="TQN32979.1"/>
    <property type="molecule type" value="Genomic_DNA"/>
</dbReference>
<evidence type="ECO:0000313" key="4">
    <source>
        <dbReference type="EMBL" id="TQN32979.1"/>
    </source>
</evidence>
<dbReference type="NCBIfam" id="TIGR01643">
    <property type="entry name" value="YD_repeat_2x"/>
    <property type="match status" value="4"/>
</dbReference>
<proteinExistence type="predicted"/>
<dbReference type="InterPro" id="IPR022385">
    <property type="entry name" value="Rhs_assc_core"/>
</dbReference>
<gene>
    <name evidence="4" type="ORF">FHX37_2971</name>
</gene>
<feature type="region of interest" description="Disordered" evidence="2">
    <location>
        <begin position="1456"/>
        <end position="1493"/>
    </location>
</feature>
<reference evidence="4 5" key="1">
    <citation type="submission" date="2019-06" db="EMBL/GenBank/DDBJ databases">
        <title>Sequencing the genomes of 1000 actinobacteria strains.</title>
        <authorList>
            <person name="Klenk H.-P."/>
        </authorList>
    </citation>
    <scope>NUCLEOTIDE SEQUENCE [LARGE SCALE GENOMIC DNA]</scope>
    <source>
        <strain evidence="4 5">DSM 45015</strain>
    </source>
</reference>
<dbReference type="InterPro" id="IPR056823">
    <property type="entry name" value="TEN-like_YD-shell"/>
</dbReference>
<protein>
    <submittedName>
        <fullName evidence="4">RHS repeat-associated protein</fullName>
    </submittedName>
</protein>
<feature type="region of interest" description="Disordered" evidence="2">
    <location>
        <begin position="1430"/>
        <end position="1449"/>
    </location>
</feature>
<dbReference type="Proteomes" id="UP000317422">
    <property type="component" value="Unassembled WGS sequence"/>
</dbReference>
<feature type="region of interest" description="Disordered" evidence="2">
    <location>
        <begin position="1679"/>
        <end position="1716"/>
    </location>
</feature>
<sequence>MPTPPDTPVRPRSRGRSWFTQATAFILVAGLISVMPASAVAYNDRPDVPEQESVAGKTAAPDASGADDAVDEAAVTELEDADWPDRHTVELAPGSGSPEPRTFRAPDNSDGTVATLGAVDDDTRSDWESPLSRGEDDPGRHNALAPRQPEPSPEASPSAAPEPSASPSAPPSPDPTSGPGTGEDSGSEPEDAPSESTPEETPDDAPAEETPEREHPREVADAELEVLGREAAQQAGIDGVLMRLTRTDGGDAAGPVAVGLDYSGFSSAFGGNYGSRLELVALDDCTEESGDPRDCSATAELDSTNDAESQTVRAVAPATDGDGTLLAATADEGDDDSSGDYTATKLSSSYEWNVGLQTGDFSWSYPMSAPAVAGDLAPDVALNYSAQSVDGRTASTNNQTSWIGEGFDYDPGYIERKFKLCDDDGKEVADQCWGRENATMMLDGSSTELFVDEDGEWHARDDDGATVEKLTGGNNGDNNGEYWKVTTTDGTQYYFGRNRLPGWTSGDPETRSALTTPVYGNDSGEPCHASTFDESWCQQAYRWNLDYVVNPRGNAMAYYYEQETNNYGRNLGDEATPYDRASHLKRIEYGLREDDVFATAPARVQFDVSERCIPTDGFDCSAGKRSDDNADHWPDTPLDRECDGDTCPDTHSATFWSTKKLDTVTTQVHDGNEYTAVDSWDLQHEFPDSGDGTDPDLWLASVSHTGHVGGTASDPDLTFGGTAMPNRVDSTSDGLAPMRKWRMTSVYTETGGQIDVTYSDQQCSPDDTPDPDSNSEQCYPTIWTPEGGAELTDWFHKYTVTQVAQKDLVAQQPTVLTSYEYDNPGWHYDDPDGIVPEERKTWSQFRGFETVTVRKGHPDQTRTETQHRFFRGMDGDNQESGSDRSVKVTDSEGDSVTDHDAYNGMTREVITRDGPGGDVVEKTITTPWKNRTAERDYDWGTLRAHITKTETTEEYTPTSDGRQVTRTTRSFDEHGFVTETDDQGDTSTSDDDRCTRVEYARAPDKGILDTVRREETVAASCDATPDRPADVVSDDRTLYDSGDYGDAPSQGLVTGKQRVAEYTDGDAQYETTEQTTHDTYGRELTSTDALDNTTTTEYSGDTTGGAATTVTTTNPLGHTTEKHLDARSQTVAEIDADGNRTDVEYDPLGRITAVWLPDRSRERDESANKKFEYNVRKDEPTSVVTRELNENAEYITRYVIFDGLLRERQTQEPAPGGGRAITGTLYDSRGNAVVERDTYYNEKAPEGALFAVNNTDEIPRQTEKVYDGAGRVTDELQVSRGEEQWRTTTQHLGDRTKRTVPEGGTGTTEITDARGRTVEKRDHHGRKPEGEYDATTYTYGKHDKVATMTDPSGATWTYTYDLRGRKVEQTDPDVGTTTITYDSLDRKTTITDGRGETLAYTYDALGREVEMRDDSPDGDLRAEWEYDTEATGELTSSTRHSGGDEYTSRVLNYDERDRPTEERISIPASEGKLAGDYDVSTNYNPDGSVSSTELPAAGDLRQELVINEYDDIGNPTKLTTTDGDVVTGTLYTKTGKLAQREFSRGGFYSEKTWETRDYEEATDRLSEDSVVHETGSGSLSTRTYTYDDIGNIQRLTDNPTSDGLPSDTQCFDYDHQRRLTEAWTPDSSSESACQNEPDSSALGGVAPYWNSYTYDAVGNRLQETRREGNGTTVREYTIAGQESGPQHGVSSVAESGPEGESTSSYSYDDAGNMVSRDTEDGKQELTYNAEGNLVNVSGGTETDYVYDADDERLLRRAGATTTLYLPGMEVSFTAGEDSTEAKRFYEHGGDSVAVRRNDGSLHWTFNDYNGTGTLSMDADTGATVQRWFSPFGQLRGEDASAGSGGQWPSDKGFVGGTDDSSTGLTQLGERAYDAALGRFLSVDPLMLPGNAQQMHGYAYANNNPISMSDPSGLMMLDSGCCASTSNDPPRGISDIRQIKQEAMWTQQGRDIEKMRQNSGVYQRPYYQNKQSSFYTGASASGGVPYYGNPSGGGSSSGGSPAPSDPYSGPATDPDEEARDNSKSWYESAADFGSSAWDWTKDNWEGVATAGVLGVCVAASGGACLAAGAGLVGAQVTVDAVEKNGDITEMDWGRHGVNSALLGAGGAFSKWAVSGRVFSRSGWGKFAKSGPREKILPHDKGAAHRGVGSTHLGMTTFNMGVNGASWTATQGASEYFN</sequence>
<feature type="compositionally biased region" description="Polar residues" evidence="2">
    <location>
        <begin position="1479"/>
        <end position="1493"/>
    </location>
</feature>
<dbReference type="InterPro" id="IPR006530">
    <property type="entry name" value="YD"/>
</dbReference>
<dbReference type="InterPro" id="IPR050708">
    <property type="entry name" value="T6SS_VgrG/RHS"/>
</dbReference>
<feature type="compositionally biased region" description="Low complexity" evidence="2">
    <location>
        <begin position="155"/>
        <end position="167"/>
    </location>
</feature>
<feature type="region of interest" description="Disordered" evidence="2">
    <location>
        <begin position="1315"/>
        <end position="1334"/>
    </location>
</feature>
<feature type="region of interest" description="Disordered" evidence="2">
    <location>
        <begin position="1988"/>
        <end position="2023"/>
    </location>
</feature>
<keyword evidence="5" id="KW-1185">Reference proteome</keyword>
<comment type="caution">
    <text evidence="4">The sequence shown here is derived from an EMBL/GenBank/DDBJ whole genome shotgun (WGS) entry which is preliminary data.</text>
</comment>
<feature type="domain" description="Teneurin-like YD-shell" evidence="3">
    <location>
        <begin position="1651"/>
        <end position="1905"/>
    </location>
</feature>
<feature type="compositionally biased region" description="Basic and acidic residues" evidence="2">
    <location>
        <begin position="121"/>
        <end position="140"/>
    </location>
</feature>
<feature type="region of interest" description="Disordered" evidence="2">
    <location>
        <begin position="871"/>
        <end position="900"/>
    </location>
</feature>
<dbReference type="PANTHER" id="PTHR32305:SF17">
    <property type="entry name" value="TRNA NUCLEASE WAPA"/>
    <property type="match status" value="1"/>
</dbReference>
<feature type="compositionally biased region" description="Low complexity" evidence="2">
    <location>
        <begin position="1086"/>
        <end position="1113"/>
    </location>
</feature>
<dbReference type="OrthoDB" id="291011at2"/>
<evidence type="ECO:0000259" key="3">
    <source>
        <dbReference type="Pfam" id="PF25023"/>
    </source>
</evidence>
<organism evidence="4 5">
    <name type="scientific">Haloactinospora alba</name>
    <dbReference type="NCBI Taxonomy" id="405555"/>
    <lineage>
        <taxon>Bacteria</taxon>
        <taxon>Bacillati</taxon>
        <taxon>Actinomycetota</taxon>
        <taxon>Actinomycetes</taxon>
        <taxon>Streptosporangiales</taxon>
        <taxon>Nocardiopsidaceae</taxon>
        <taxon>Haloactinospora</taxon>
    </lineage>
</organism>
<dbReference type="Pfam" id="PF25023">
    <property type="entry name" value="TEN_YD-shell"/>
    <property type="match status" value="1"/>
</dbReference>
<evidence type="ECO:0000256" key="1">
    <source>
        <dbReference type="ARBA" id="ARBA00022737"/>
    </source>
</evidence>
<feature type="compositionally biased region" description="Polar residues" evidence="2">
    <location>
        <begin position="1625"/>
        <end position="1638"/>
    </location>
</feature>
<feature type="compositionally biased region" description="Basic and acidic residues" evidence="2">
    <location>
        <begin position="881"/>
        <end position="900"/>
    </location>
</feature>
<dbReference type="NCBIfam" id="TIGR03696">
    <property type="entry name" value="Rhs_assc_core"/>
    <property type="match status" value="1"/>
</dbReference>
<evidence type="ECO:0000256" key="2">
    <source>
        <dbReference type="SAM" id="MobiDB-lite"/>
    </source>
</evidence>
<dbReference type="PANTHER" id="PTHR32305">
    <property type="match status" value="1"/>
</dbReference>
<feature type="compositionally biased region" description="Polar residues" evidence="2">
    <location>
        <begin position="959"/>
        <end position="968"/>
    </location>
</feature>
<feature type="region of interest" description="Disordered" evidence="2">
    <location>
        <begin position="289"/>
        <end position="308"/>
    </location>
</feature>
<feature type="compositionally biased region" description="Acidic residues" evidence="2">
    <location>
        <begin position="185"/>
        <end position="209"/>
    </location>
</feature>
<dbReference type="RefSeq" id="WP_141924407.1">
    <property type="nucleotide sequence ID" value="NZ_VFQC01000001.1"/>
</dbReference>
<feature type="compositionally biased region" description="Low complexity" evidence="2">
    <location>
        <begin position="62"/>
        <end position="76"/>
    </location>
</feature>
<accession>A0A543NMD2</accession>
<feature type="compositionally biased region" description="Low complexity" evidence="2">
    <location>
        <begin position="1997"/>
        <end position="2009"/>
    </location>
</feature>
<feature type="region of interest" description="Disordered" evidence="2">
    <location>
        <begin position="1838"/>
        <end position="1862"/>
    </location>
</feature>
<dbReference type="Pfam" id="PF05593">
    <property type="entry name" value="RHS_repeat"/>
    <property type="match status" value="1"/>
</dbReference>